<keyword evidence="2" id="KW-1185">Reference proteome</keyword>
<dbReference type="AlphaFoldDB" id="A0A9X1F1P7"/>
<reference evidence="1" key="1">
    <citation type="submission" date="2021-04" db="EMBL/GenBank/DDBJ databases">
        <authorList>
            <person name="Pira H."/>
            <person name="Risdian C."/>
            <person name="Wink J."/>
        </authorList>
    </citation>
    <scope>NUCLEOTIDE SEQUENCE</scope>
    <source>
        <strain evidence="1">WH158</strain>
    </source>
</reference>
<name>A0A9X1F1P7_9SPHN</name>
<gene>
    <name evidence="1" type="ORF">KCG46_02775</name>
</gene>
<proteinExistence type="predicted"/>
<accession>A0A9X1F1P7</accession>
<evidence type="ECO:0000313" key="1">
    <source>
        <dbReference type="EMBL" id="MBV7258497.1"/>
    </source>
</evidence>
<sequence>MFEKVITVSPSQFGRDSSDSRGGELLIGNVDVARGRGGNGGALRALEWNELTARLAAARDLRLLIQRDSRLNIEEAAFSFGDAAASYFQALEHDEQLINPDALERSKASSCITFEPSDDAATSDARDDR</sequence>
<dbReference type="RefSeq" id="WP_218403810.1">
    <property type="nucleotide sequence ID" value="NZ_JAGSPC010000001.1"/>
</dbReference>
<comment type="caution">
    <text evidence="1">The sequence shown here is derived from an EMBL/GenBank/DDBJ whole genome shotgun (WGS) entry which is preliminary data.</text>
</comment>
<organism evidence="1 2">
    <name type="scientific">Erythrobacter crassostreae</name>
    <dbReference type="NCBI Taxonomy" id="2828328"/>
    <lineage>
        <taxon>Bacteria</taxon>
        <taxon>Pseudomonadati</taxon>
        <taxon>Pseudomonadota</taxon>
        <taxon>Alphaproteobacteria</taxon>
        <taxon>Sphingomonadales</taxon>
        <taxon>Erythrobacteraceae</taxon>
        <taxon>Erythrobacter/Porphyrobacter group</taxon>
        <taxon>Erythrobacter</taxon>
    </lineage>
</organism>
<dbReference type="Proteomes" id="UP001138681">
    <property type="component" value="Unassembled WGS sequence"/>
</dbReference>
<evidence type="ECO:0000313" key="2">
    <source>
        <dbReference type="Proteomes" id="UP001138681"/>
    </source>
</evidence>
<protein>
    <submittedName>
        <fullName evidence="1">Uncharacterized protein</fullName>
    </submittedName>
</protein>
<dbReference type="EMBL" id="JAGSPC010000001">
    <property type="protein sequence ID" value="MBV7258497.1"/>
    <property type="molecule type" value="Genomic_DNA"/>
</dbReference>